<dbReference type="OrthoDB" id="9810154at2"/>
<dbReference type="CDD" id="cd07067">
    <property type="entry name" value="HP_PGM_like"/>
    <property type="match status" value="1"/>
</dbReference>
<organism evidence="2 3">
    <name type="scientific">Sediminibacterium goheungense</name>
    <dbReference type="NCBI Taxonomy" id="1086393"/>
    <lineage>
        <taxon>Bacteria</taxon>
        <taxon>Pseudomonadati</taxon>
        <taxon>Bacteroidota</taxon>
        <taxon>Chitinophagia</taxon>
        <taxon>Chitinophagales</taxon>
        <taxon>Chitinophagaceae</taxon>
        <taxon>Sediminibacterium</taxon>
    </lineage>
</organism>
<dbReference type="AlphaFoldDB" id="A0A4R6J3G5"/>
<feature type="binding site" evidence="1">
    <location>
        <position position="58"/>
    </location>
    <ligand>
        <name>substrate</name>
    </ligand>
</feature>
<evidence type="ECO:0000313" key="2">
    <source>
        <dbReference type="EMBL" id="TDO29321.1"/>
    </source>
</evidence>
<evidence type="ECO:0000256" key="1">
    <source>
        <dbReference type="PIRSR" id="PIRSR613078-2"/>
    </source>
</evidence>
<sequence length="164" mass="18672">MKELLIIRHAKSSWANAFSGDFDRTLNDRGHRDAPRMAEKIKGRGVAIQAFLSSTANRALTTAVYFAEAYGKTKKDILLFPELYHAPENIFYDVIEKIPANIYTAAIFSHNPGITDFVNGLTETRIDDMPTCGIFAIQIDSDHWNNFSSLKKSFWFFEYPKLDV</sequence>
<keyword evidence="3" id="KW-1185">Reference proteome</keyword>
<dbReference type="PANTHER" id="PTHR47623:SF1">
    <property type="entry name" value="OS09G0287300 PROTEIN"/>
    <property type="match status" value="1"/>
</dbReference>
<reference evidence="2 3" key="1">
    <citation type="submission" date="2019-03" db="EMBL/GenBank/DDBJ databases">
        <title>Genomic Encyclopedia of Archaeal and Bacterial Type Strains, Phase II (KMG-II): from individual species to whole genera.</title>
        <authorList>
            <person name="Goeker M."/>
        </authorList>
    </citation>
    <scope>NUCLEOTIDE SEQUENCE [LARGE SCALE GENOMIC DNA]</scope>
    <source>
        <strain evidence="2 3">DSM 28323</strain>
    </source>
</reference>
<proteinExistence type="predicted"/>
<dbReference type="Gene3D" id="3.40.50.1240">
    <property type="entry name" value="Phosphoglycerate mutase-like"/>
    <property type="match status" value="1"/>
</dbReference>
<dbReference type="EMBL" id="SNWP01000010">
    <property type="protein sequence ID" value="TDO29321.1"/>
    <property type="molecule type" value="Genomic_DNA"/>
</dbReference>
<dbReference type="SUPFAM" id="SSF53254">
    <property type="entry name" value="Phosphoglycerate mutase-like"/>
    <property type="match status" value="1"/>
</dbReference>
<dbReference type="PANTHER" id="PTHR47623">
    <property type="entry name" value="OS09G0287300 PROTEIN"/>
    <property type="match status" value="1"/>
</dbReference>
<accession>A0A4R6J3G5</accession>
<gene>
    <name evidence="2" type="ORF">BC659_1410</name>
</gene>
<dbReference type="InterPro" id="IPR029033">
    <property type="entry name" value="His_PPase_superfam"/>
</dbReference>
<dbReference type="RefSeq" id="WP_133473921.1">
    <property type="nucleotide sequence ID" value="NZ_SNWP01000010.1"/>
</dbReference>
<comment type="caution">
    <text evidence="2">The sequence shown here is derived from an EMBL/GenBank/DDBJ whole genome shotgun (WGS) entry which is preliminary data.</text>
</comment>
<name>A0A4R6J3G5_9BACT</name>
<dbReference type="Pfam" id="PF00300">
    <property type="entry name" value="His_Phos_1"/>
    <property type="match status" value="1"/>
</dbReference>
<dbReference type="Proteomes" id="UP000295741">
    <property type="component" value="Unassembled WGS sequence"/>
</dbReference>
<protein>
    <submittedName>
        <fullName evidence="2">Phosphohistidine phosphatase</fullName>
    </submittedName>
</protein>
<evidence type="ECO:0000313" key="3">
    <source>
        <dbReference type="Proteomes" id="UP000295741"/>
    </source>
</evidence>
<dbReference type="InterPro" id="IPR013078">
    <property type="entry name" value="His_Pase_superF_clade-1"/>
</dbReference>